<evidence type="ECO:0000313" key="2">
    <source>
        <dbReference type="Proteomes" id="UP000000715"/>
    </source>
</evidence>
<organism evidence="2 3">
    <name type="scientific">Mustela putorius furo</name>
    <name type="common">European domestic ferret</name>
    <name type="synonym">Mustela furo</name>
    <dbReference type="NCBI Taxonomy" id="9669"/>
    <lineage>
        <taxon>Eukaryota</taxon>
        <taxon>Metazoa</taxon>
        <taxon>Chordata</taxon>
        <taxon>Craniata</taxon>
        <taxon>Vertebrata</taxon>
        <taxon>Euteleostomi</taxon>
        <taxon>Mammalia</taxon>
        <taxon>Eutheria</taxon>
        <taxon>Laurasiatheria</taxon>
        <taxon>Carnivora</taxon>
        <taxon>Caniformia</taxon>
        <taxon>Musteloidea</taxon>
        <taxon>Mustelidae</taxon>
        <taxon>Mustelinae</taxon>
        <taxon>Mustela</taxon>
    </lineage>
</organism>
<evidence type="ECO:0000313" key="3">
    <source>
        <dbReference type="RefSeq" id="XP_012904504.1"/>
    </source>
</evidence>
<name>A0A8U0NMY3_MUSPF</name>
<proteinExistence type="predicted"/>
<reference evidence="3" key="1">
    <citation type="submission" date="2025-08" db="UniProtKB">
        <authorList>
            <consortium name="RefSeq"/>
        </authorList>
    </citation>
    <scope>IDENTIFICATION</scope>
    <source>
        <tissue evidence="3">Brain</tissue>
    </source>
</reference>
<dbReference type="OrthoDB" id="9685007at2759"/>
<dbReference type="KEGG" id="mpuf:106004301"/>
<keyword evidence="2" id="KW-1185">Reference proteome</keyword>
<dbReference type="RefSeq" id="XP_012904504.1">
    <property type="nucleotide sequence ID" value="XM_013049050.2"/>
</dbReference>
<feature type="compositionally biased region" description="Polar residues" evidence="1">
    <location>
        <begin position="158"/>
        <end position="170"/>
    </location>
</feature>
<dbReference type="AlphaFoldDB" id="A0A8U0NMY3"/>
<feature type="compositionally biased region" description="Basic and acidic residues" evidence="1">
    <location>
        <begin position="89"/>
        <end position="106"/>
    </location>
</feature>
<sequence length="252" mass="27419">MTPVFWDQNPVWFLINLNKRRVPLSELEGPSEKPVLSAHTSMMFRPLRTVRIPPPWQKFTVLHSLPEQTVEAVKPKPSSYLPPSCPKGLGEKVQEVPREGKEDFVETRGQGNGNRVPHSSGDIVLTSRPLETSGLLSSDQGSPAPGDQPPNPSGDSFGGNTQIPRVSSPSERPVVTSEGSAGYVPLQKPNTDAAVLSDPSPGCPLLQGRLTQEVVAENHQPRQSTPDLLRKVREVDKPSGMPSEYSSSICHQ</sequence>
<gene>
    <name evidence="3" type="primary">LOC106004301</name>
</gene>
<feature type="region of interest" description="Disordered" evidence="1">
    <location>
        <begin position="73"/>
        <end position="201"/>
    </location>
</feature>
<accession>A0A8U0NMY3</accession>
<protein>
    <submittedName>
        <fullName evidence="3">UPF0607 protein FLJ37424</fullName>
    </submittedName>
</protein>
<evidence type="ECO:0000256" key="1">
    <source>
        <dbReference type="SAM" id="MobiDB-lite"/>
    </source>
</evidence>
<dbReference type="Proteomes" id="UP000000715">
    <property type="component" value="Unplaced"/>
</dbReference>
<dbReference type="GeneID" id="106004301"/>